<dbReference type="EMBL" id="JAPQKO010000003">
    <property type="protein sequence ID" value="KAJ5173395.1"/>
    <property type="molecule type" value="Genomic_DNA"/>
</dbReference>
<dbReference type="Proteomes" id="UP001146351">
    <property type="component" value="Unassembled WGS sequence"/>
</dbReference>
<evidence type="ECO:0000313" key="2">
    <source>
        <dbReference type="EMBL" id="KAJ5173395.1"/>
    </source>
</evidence>
<evidence type="ECO:0000256" key="1">
    <source>
        <dbReference type="SAM" id="MobiDB-lite"/>
    </source>
</evidence>
<name>A0A9W9LSG6_9EURO</name>
<reference evidence="2" key="1">
    <citation type="submission" date="2022-11" db="EMBL/GenBank/DDBJ databases">
        <authorList>
            <person name="Petersen C."/>
        </authorList>
    </citation>
    <scope>NUCLEOTIDE SEQUENCE</scope>
    <source>
        <strain evidence="2">IBT 21917</strain>
    </source>
</reference>
<reference evidence="2" key="2">
    <citation type="journal article" date="2023" name="IMA Fungus">
        <title>Comparative genomic study of the Penicillium genus elucidates a diverse pangenome and 15 lateral gene transfer events.</title>
        <authorList>
            <person name="Petersen C."/>
            <person name="Sorensen T."/>
            <person name="Nielsen M.R."/>
            <person name="Sondergaard T.E."/>
            <person name="Sorensen J.L."/>
            <person name="Fitzpatrick D.A."/>
            <person name="Frisvad J.C."/>
            <person name="Nielsen K.L."/>
        </authorList>
    </citation>
    <scope>NUCLEOTIDE SEQUENCE</scope>
    <source>
        <strain evidence="2">IBT 21917</strain>
    </source>
</reference>
<accession>A0A9W9LSG6</accession>
<feature type="region of interest" description="Disordered" evidence="1">
    <location>
        <begin position="1"/>
        <end position="23"/>
    </location>
</feature>
<organism evidence="2 3">
    <name type="scientific">Penicillium capsulatum</name>
    <dbReference type="NCBI Taxonomy" id="69766"/>
    <lineage>
        <taxon>Eukaryota</taxon>
        <taxon>Fungi</taxon>
        <taxon>Dikarya</taxon>
        <taxon>Ascomycota</taxon>
        <taxon>Pezizomycotina</taxon>
        <taxon>Eurotiomycetes</taxon>
        <taxon>Eurotiomycetidae</taxon>
        <taxon>Eurotiales</taxon>
        <taxon>Aspergillaceae</taxon>
        <taxon>Penicillium</taxon>
    </lineage>
</organism>
<feature type="region of interest" description="Disordered" evidence="1">
    <location>
        <begin position="97"/>
        <end position="120"/>
    </location>
</feature>
<gene>
    <name evidence="2" type="ORF">N7492_005988</name>
</gene>
<protein>
    <submittedName>
        <fullName evidence="2">Uncharacterized protein</fullName>
    </submittedName>
</protein>
<sequence length="120" mass="13126">MEEHRLLRASPTQSGESGIVLRRQEEWKKNHPLSGVAALENSEASVGSELASGEYPPFQPPHALLGQSDMKVNAIAQPSREPNVQLTHPPRDLSLYVPGAESASEDEHEETAPLDTCDYL</sequence>
<comment type="caution">
    <text evidence="2">The sequence shown here is derived from an EMBL/GenBank/DDBJ whole genome shotgun (WGS) entry which is preliminary data.</text>
</comment>
<dbReference type="AlphaFoldDB" id="A0A9W9LSG6"/>
<evidence type="ECO:0000313" key="3">
    <source>
        <dbReference type="Proteomes" id="UP001146351"/>
    </source>
</evidence>
<keyword evidence="3" id="KW-1185">Reference proteome</keyword>
<proteinExistence type="predicted"/>